<dbReference type="Proteomes" id="UP001374535">
    <property type="component" value="Chromosome 4"/>
</dbReference>
<feature type="chain" id="PRO_5042992822" evidence="1">
    <location>
        <begin position="19"/>
        <end position="145"/>
    </location>
</feature>
<protein>
    <submittedName>
        <fullName evidence="2">Uncharacterized protein</fullName>
    </submittedName>
</protein>
<sequence length="145" mass="16042">MMLFEFLGLLCLQGLKIGGEQRLHDGCAKEKTSLCVKSSCEDKACNGVAIYVDEVAALGFIAVGDGGLRERLVVAAYAGTKLKGKVVVVEEEEERKGGEGRKLSISEFQFTHGIKRDTLTKYYSYIKEKDENEAKFGRWTKPKNA</sequence>
<proteinExistence type="predicted"/>
<reference evidence="2 3" key="1">
    <citation type="journal article" date="2023" name="Life. Sci Alliance">
        <title>Evolutionary insights into 3D genome organization and epigenetic landscape of Vigna mungo.</title>
        <authorList>
            <person name="Junaid A."/>
            <person name="Singh B."/>
            <person name="Bhatia S."/>
        </authorList>
    </citation>
    <scope>NUCLEOTIDE SEQUENCE [LARGE SCALE GENOMIC DNA]</scope>
    <source>
        <strain evidence="2">Urdbean</strain>
    </source>
</reference>
<name>A0AAQ3NNV2_VIGMU</name>
<keyword evidence="3" id="KW-1185">Reference proteome</keyword>
<feature type="signal peptide" evidence="1">
    <location>
        <begin position="1"/>
        <end position="18"/>
    </location>
</feature>
<accession>A0AAQ3NNV2</accession>
<evidence type="ECO:0000313" key="3">
    <source>
        <dbReference type="Proteomes" id="UP001374535"/>
    </source>
</evidence>
<keyword evidence="1" id="KW-0732">Signal</keyword>
<dbReference type="AlphaFoldDB" id="A0AAQ3NNV2"/>
<dbReference type="EMBL" id="CP144697">
    <property type="protein sequence ID" value="WVZ13724.1"/>
    <property type="molecule type" value="Genomic_DNA"/>
</dbReference>
<gene>
    <name evidence="2" type="ORF">V8G54_011290</name>
</gene>
<evidence type="ECO:0000313" key="2">
    <source>
        <dbReference type="EMBL" id="WVZ13724.1"/>
    </source>
</evidence>
<organism evidence="2 3">
    <name type="scientific">Vigna mungo</name>
    <name type="common">Black gram</name>
    <name type="synonym">Phaseolus mungo</name>
    <dbReference type="NCBI Taxonomy" id="3915"/>
    <lineage>
        <taxon>Eukaryota</taxon>
        <taxon>Viridiplantae</taxon>
        <taxon>Streptophyta</taxon>
        <taxon>Embryophyta</taxon>
        <taxon>Tracheophyta</taxon>
        <taxon>Spermatophyta</taxon>
        <taxon>Magnoliopsida</taxon>
        <taxon>eudicotyledons</taxon>
        <taxon>Gunneridae</taxon>
        <taxon>Pentapetalae</taxon>
        <taxon>rosids</taxon>
        <taxon>fabids</taxon>
        <taxon>Fabales</taxon>
        <taxon>Fabaceae</taxon>
        <taxon>Papilionoideae</taxon>
        <taxon>50 kb inversion clade</taxon>
        <taxon>NPAAA clade</taxon>
        <taxon>indigoferoid/millettioid clade</taxon>
        <taxon>Phaseoleae</taxon>
        <taxon>Vigna</taxon>
    </lineage>
</organism>
<evidence type="ECO:0000256" key="1">
    <source>
        <dbReference type="SAM" id="SignalP"/>
    </source>
</evidence>